<sequence length="151" mass="16374">MVGTVQTRPGQPPQAVHNKVTTTRRPQQGDHNKASTTRRPQQGDHNKVSTTSLSSDRSPTPGIKQHAKCDVHPPSPQPQPPLPPPVEMLFVTGHQLQSKCAAFQRSNATTSCLDPRLKGLSAPKLAVWKLSVLFQSEGTIGFRETSATVIN</sequence>
<feature type="compositionally biased region" description="Pro residues" evidence="1">
    <location>
        <begin position="73"/>
        <end position="86"/>
    </location>
</feature>
<proteinExistence type="predicted"/>
<accession>A0A433SLI1</accession>
<organism evidence="2 3">
    <name type="scientific">Elysia chlorotica</name>
    <name type="common">Eastern emerald elysia</name>
    <name type="synonym">Sea slug</name>
    <dbReference type="NCBI Taxonomy" id="188477"/>
    <lineage>
        <taxon>Eukaryota</taxon>
        <taxon>Metazoa</taxon>
        <taxon>Spiralia</taxon>
        <taxon>Lophotrochozoa</taxon>
        <taxon>Mollusca</taxon>
        <taxon>Gastropoda</taxon>
        <taxon>Heterobranchia</taxon>
        <taxon>Euthyneura</taxon>
        <taxon>Panpulmonata</taxon>
        <taxon>Sacoglossa</taxon>
        <taxon>Placobranchoidea</taxon>
        <taxon>Plakobranchidae</taxon>
        <taxon>Elysia</taxon>
    </lineage>
</organism>
<evidence type="ECO:0000313" key="3">
    <source>
        <dbReference type="Proteomes" id="UP000271974"/>
    </source>
</evidence>
<feature type="compositionally biased region" description="Polar residues" evidence="1">
    <location>
        <begin position="48"/>
        <end position="58"/>
    </location>
</feature>
<dbReference type="Proteomes" id="UP000271974">
    <property type="component" value="Unassembled WGS sequence"/>
</dbReference>
<keyword evidence="3" id="KW-1185">Reference proteome</keyword>
<dbReference type="EMBL" id="RQTK01001512">
    <property type="protein sequence ID" value="RUS70015.1"/>
    <property type="molecule type" value="Genomic_DNA"/>
</dbReference>
<protein>
    <submittedName>
        <fullName evidence="2">Uncharacterized protein</fullName>
    </submittedName>
</protein>
<name>A0A433SLI1_ELYCH</name>
<feature type="region of interest" description="Disordered" evidence="1">
    <location>
        <begin position="1"/>
        <end position="86"/>
    </location>
</feature>
<dbReference type="AlphaFoldDB" id="A0A433SLI1"/>
<gene>
    <name evidence="2" type="ORF">EGW08_022219</name>
</gene>
<evidence type="ECO:0000313" key="2">
    <source>
        <dbReference type="EMBL" id="RUS70015.1"/>
    </source>
</evidence>
<reference evidence="2 3" key="1">
    <citation type="submission" date="2019-01" db="EMBL/GenBank/DDBJ databases">
        <title>A draft genome assembly of the solar-powered sea slug Elysia chlorotica.</title>
        <authorList>
            <person name="Cai H."/>
            <person name="Li Q."/>
            <person name="Fang X."/>
            <person name="Li J."/>
            <person name="Curtis N.E."/>
            <person name="Altenburger A."/>
            <person name="Shibata T."/>
            <person name="Feng M."/>
            <person name="Maeda T."/>
            <person name="Schwartz J.A."/>
            <person name="Shigenobu S."/>
            <person name="Lundholm N."/>
            <person name="Nishiyama T."/>
            <person name="Yang H."/>
            <person name="Hasebe M."/>
            <person name="Li S."/>
            <person name="Pierce S.K."/>
            <person name="Wang J."/>
        </authorList>
    </citation>
    <scope>NUCLEOTIDE SEQUENCE [LARGE SCALE GENOMIC DNA]</scope>
    <source>
        <strain evidence="2">EC2010</strain>
        <tissue evidence="2">Whole organism of an adult</tissue>
    </source>
</reference>
<evidence type="ECO:0000256" key="1">
    <source>
        <dbReference type="SAM" id="MobiDB-lite"/>
    </source>
</evidence>
<comment type="caution">
    <text evidence="2">The sequence shown here is derived from an EMBL/GenBank/DDBJ whole genome shotgun (WGS) entry which is preliminary data.</text>
</comment>